<comment type="subunit">
    <text evidence="11">Homodimer.</text>
</comment>
<comment type="pathway">
    <text evidence="11">Nucleotide-sugar biosynthesis; ADP-L-glycero-beta-D-manno-heptose biosynthesis; ADP-L-glycero-beta-D-manno-heptose from D-glycero-beta-D-manno-heptose 7-phosphate: step 1/4.</text>
</comment>
<dbReference type="SUPFAM" id="SSF53613">
    <property type="entry name" value="Ribokinase-like"/>
    <property type="match status" value="1"/>
</dbReference>
<evidence type="ECO:0000256" key="9">
    <source>
        <dbReference type="ARBA" id="ARBA00023277"/>
    </source>
</evidence>
<dbReference type="NCBIfam" id="TIGR02199">
    <property type="entry name" value="rfaE_dom_II"/>
    <property type="match status" value="1"/>
</dbReference>
<dbReference type="AlphaFoldDB" id="A0A6C2YL78"/>
<evidence type="ECO:0000256" key="3">
    <source>
        <dbReference type="ARBA" id="ARBA00022679"/>
    </source>
</evidence>
<dbReference type="EC" id="2.7.1.167" evidence="11"/>
<dbReference type="GO" id="GO:0005829">
    <property type="term" value="C:cytosol"/>
    <property type="evidence" value="ECO:0007669"/>
    <property type="project" value="TreeGrafter"/>
</dbReference>
<dbReference type="InterPro" id="IPR011611">
    <property type="entry name" value="PfkB_dom"/>
</dbReference>
<dbReference type="PANTHER" id="PTHR46969">
    <property type="entry name" value="BIFUNCTIONAL PROTEIN HLDE"/>
    <property type="match status" value="1"/>
</dbReference>
<comment type="function">
    <text evidence="2 11">Catalyzes the ADP transfer from ATP to D-glycero-beta-D-manno-heptose 1-phosphate, yielding ADP-D-glycero-beta-D-manno-heptose.</text>
</comment>
<dbReference type="FunCoup" id="A0A6C2YL78">
    <property type="interactions" value="242"/>
</dbReference>
<keyword evidence="8 11" id="KW-0511">Multifunctional enzyme</keyword>
<evidence type="ECO:0000256" key="1">
    <source>
        <dbReference type="ARBA" id="ARBA00002319"/>
    </source>
</evidence>
<comment type="catalytic activity">
    <reaction evidence="11">
        <text>D-glycero-beta-D-manno-heptose 7-phosphate + ATP = D-glycero-beta-D-manno-heptose 1,7-bisphosphate + ADP + H(+)</text>
        <dbReference type="Rhea" id="RHEA:27473"/>
        <dbReference type="ChEBI" id="CHEBI:15378"/>
        <dbReference type="ChEBI" id="CHEBI:30616"/>
        <dbReference type="ChEBI" id="CHEBI:60204"/>
        <dbReference type="ChEBI" id="CHEBI:60208"/>
        <dbReference type="ChEBI" id="CHEBI:456216"/>
        <dbReference type="EC" id="2.7.1.167"/>
    </reaction>
</comment>
<dbReference type="Proteomes" id="UP000464378">
    <property type="component" value="Chromosome"/>
</dbReference>
<dbReference type="Pfam" id="PF01467">
    <property type="entry name" value="CTP_transf_like"/>
    <property type="match status" value="1"/>
</dbReference>
<evidence type="ECO:0000313" key="14">
    <source>
        <dbReference type="EMBL" id="VIP02127.1"/>
    </source>
</evidence>
<dbReference type="InterPro" id="IPR011914">
    <property type="entry name" value="RfaE_dom_II"/>
</dbReference>
<feature type="active site" evidence="11">
    <location>
        <position position="319"/>
    </location>
</feature>
<dbReference type="InterPro" id="IPR014729">
    <property type="entry name" value="Rossmann-like_a/b/a_fold"/>
</dbReference>
<name>A0A6C2YL78_9BACT</name>
<dbReference type="EMBL" id="LR586016">
    <property type="protein sequence ID" value="VIP02127.1"/>
    <property type="molecule type" value="Genomic_DNA"/>
</dbReference>
<dbReference type="GO" id="GO:0097171">
    <property type="term" value="P:ADP-L-glycero-beta-D-manno-heptose biosynthetic process"/>
    <property type="evidence" value="ECO:0007669"/>
    <property type="project" value="UniProtKB-UniPathway"/>
</dbReference>
<dbReference type="HAMAP" id="MF_01603">
    <property type="entry name" value="HldE"/>
    <property type="match status" value="1"/>
</dbReference>
<feature type="binding site" evidence="11">
    <location>
        <begin position="249"/>
        <end position="252"/>
    </location>
    <ligand>
        <name>ATP</name>
        <dbReference type="ChEBI" id="CHEBI:30616"/>
    </ligand>
</feature>
<evidence type="ECO:0000256" key="11">
    <source>
        <dbReference type="HAMAP-Rule" id="MF_01603"/>
    </source>
</evidence>
<comment type="pathway">
    <text evidence="11">Nucleotide-sugar biosynthesis; ADP-L-glycero-beta-D-manno-heptose biosynthesis; ADP-L-glycero-beta-D-manno-heptose from D-glycero-beta-D-manno-heptose 7-phosphate: step 3/4.</text>
</comment>
<keyword evidence="3 11" id="KW-0808">Transferase</keyword>
<evidence type="ECO:0000256" key="8">
    <source>
        <dbReference type="ARBA" id="ARBA00023268"/>
    </source>
</evidence>
<comment type="catalytic activity">
    <reaction evidence="10 11">
        <text>D-glycero-beta-D-manno-heptose 1-phosphate + ATP + H(+) = ADP-D-glycero-beta-D-manno-heptose + diphosphate</text>
        <dbReference type="Rhea" id="RHEA:27465"/>
        <dbReference type="ChEBI" id="CHEBI:15378"/>
        <dbReference type="ChEBI" id="CHEBI:30616"/>
        <dbReference type="ChEBI" id="CHEBI:33019"/>
        <dbReference type="ChEBI" id="CHEBI:59967"/>
        <dbReference type="ChEBI" id="CHEBI:61593"/>
        <dbReference type="EC" id="2.7.7.70"/>
    </reaction>
</comment>
<gene>
    <name evidence="11" type="primary">hldE</name>
    <name evidence="14" type="ORF">GMBLW1_18330</name>
</gene>
<feature type="domain" description="Carbohydrate kinase PfkB" evidence="12">
    <location>
        <begin position="55"/>
        <end position="357"/>
    </location>
</feature>
<dbReference type="PANTHER" id="PTHR46969:SF1">
    <property type="entry name" value="BIFUNCTIONAL PROTEIN HLDE"/>
    <property type="match status" value="1"/>
</dbReference>
<dbReference type="SUPFAM" id="SSF52374">
    <property type="entry name" value="Nucleotidylyl transferase"/>
    <property type="match status" value="1"/>
</dbReference>
<keyword evidence="4 11" id="KW-0548">Nucleotidyltransferase</keyword>
<keyword evidence="7 11" id="KW-0067">ATP-binding</keyword>
<evidence type="ECO:0000259" key="13">
    <source>
        <dbReference type="Pfam" id="PF01467"/>
    </source>
</evidence>
<comment type="function">
    <text evidence="1 11">Catalyzes the phosphorylation of D-glycero-D-manno-heptose 7-phosphate at the C-1 position to selectively form D-glycero-beta-D-manno-heptose-1,7-bisphosphate.</text>
</comment>
<keyword evidence="6 11" id="KW-0418">Kinase</keyword>
<feature type="domain" description="Cytidyltransferase-like" evidence="13">
    <location>
        <begin position="405"/>
        <end position="512"/>
    </location>
</feature>
<evidence type="ECO:0000256" key="4">
    <source>
        <dbReference type="ARBA" id="ARBA00022695"/>
    </source>
</evidence>
<protein>
    <recommendedName>
        <fullName evidence="11">Bifunctional protein HldE</fullName>
    </recommendedName>
    <domain>
        <recommendedName>
            <fullName evidence="11">D-beta-D-heptose 7-phosphate kinase</fullName>
            <ecNumber evidence="11">2.7.1.167</ecNumber>
        </recommendedName>
        <alternativeName>
            <fullName evidence="11">D-beta-D-heptose 7-phosphotransferase</fullName>
        </alternativeName>
        <alternativeName>
            <fullName evidence="11">D-glycero-beta-D-manno-heptose-7-phosphate kinase</fullName>
        </alternativeName>
    </domain>
    <domain>
        <recommendedName>
            <fullName evidence="11">D-beta-D-heptose 1-phosphate adenylyltransferase</fullName>
            <ecNumber evidence="11">2.7.7.70</ecNumber>
        </recommendedName>
        <alternativeName>
            <fullName evidence="11">D-glycero-beta-D-manno-heptose 1-phosphate adenylyltransferase</fullName>
        </alternativeName>
    </domain>
</protein>
<accession>A0A6C2YL78</accession>
<keyword evidence="5 11" id="KW-0547">Nucleotide-binding</keyword>
<evidence type="ECO:0000256" key="7">
    <source>
        <dbReference type="ARBA" id="ARBA00022840"/>
    </source>
</evidence>
<dbReference type="EMBL" id="LR593887">
    <property type="protein sequence ID" value="VTS00467.1"/>
    <property type="molecule type" value="Genomic_DNA"/>
</dbReference>
<dbReference type="GO" id="GO:0033785">
    <property type="term" value="F:heptose 7-phosphate kinase activity"/>
    <property type="evidence" value="ECO:0007669"/>
    <property type="project" value="UniProtKB-UniRule"/>
</dbReference>
<dbReference type="GO" id="GO:0005524">
    <property type="term" value="F:ATP binding"/>
    <property type="evidence" value="ECO:0007669"/>
    <property type="project" value="UniProtKB-UniRule"/>
</dbReference>
<evidence type="ECO:0000256" key="6">
    <source>
        <dbReference type="ARBA" id="ARBA00022777"/>
    </source>
</evidence>
<comment type="similarity">
    <text evidence="11">In the C-terminal section; belongs to the cytidylyltransferase family.</text>
</comment>
<evidence type="ECO:0000259" key="12">
    <source>
        <dbReference type="Pfam" id="PF00294"/>
    </source>
</evidence>
<evidence type="ECO:0000256" key="2">
    <source>
        <dbReference type="ARBA" id="ARBA00003753"/>
    </source>
</evidence>
<dbReference type="GO" id="GO:0016773">
    <property type="term" value="F:phosphotransferase activity, alcohol group as acceptor"/>
    <property type="evidence" value="ECO:0007669"/>
    <property type="project" value="InterPro"/>
</dbReference>
<dbReference type="CDD" id="cd01172">
    <property type="entry name" value="RfaE_like"/>
    <property type="match status" value="1"/>
</dbReference>
<organism evidence="14">
    <name type="scientific">Tuwongella immobilis</name>
    <dbReference type="NCBI Taxonomy" id="692036"/>
    <lineage>
        <taxon>Bacteria</taxon>
        <taxon>Pseudomonadati</taxon>
        <taxon>Planctomycetota</taxon>
        <taxon>Planctomycetia</taxon>
        <taxon>Gemmatales</taxon>
        <taxon>Gemmataceae</taxon>
        <taxon>Tuwongella</taxon>
    </lineage>
</organism>
<dbReference type="GO" id="GO:0033786">
    <property type="term" value="F:heptose-1-phosphate adenylyltransferase activity"/>
    <property type="evidence" value="ECO:0007669"/>
    <property type="project" value="UniProtKB-UniRule"/>
</dbReference>
<dbReference type="InterPro" id="IPR023030">
    <property type="entry name" value="Bifunc_HldE"/>
</dbReference>
<dbReference type="NCBIfam" id="TIGR00125">
    <property type="entry name" value="cyt_tran_rel"/>
    <property type="match status" value="1"/>
</dbReference>
<dbReference type="Pfam" id="PF00294">
    <property type="entry name" value="PfkB"/>
    <property type="match status" value="1"/>
</dbReference>
<evidence type="ECO:0000256" key="5">
    <source>
        <dbReference type="ARBA" id="ARBA00022741"/>
    </source>
</evidence>
<dbReference type="InterPro" id="IPR029056">
    <property type="entry name" value="Ribokinase-like"/>
</dbReference>
<dbReference type="EC" id="2.7.7.70" evidence="11"/>
<dbReference type="InParanoid" id="A0A6C2YL78"/>
<dbReference type="InterPro" id="IPR011913">
    <property type="entry name" value="RfaE_dom_I"/>
</dbReference>
<dbReference type="Gene3D" id="3.40.1190.20">
    <property type="match status" value="1"/>
</dbReference>
<keyword evidence="9 11" id="KW-0119">Carbohydrate metabolism</keyword>
<reference evidence="14" key="1">
    <citation type="submission" date="2019-04" db="EMBL/GenBank/DDBJ databases">
        <authorList>
            <consortium name="Science for Life Laboratories"/>
        </authorList>
    </citation>
    <scope>NUCLEOTIDE SEQUENCE</scope>
    <source>
        <strain evidence="14">MBLW1</strain>
    </source>
</reference>
<dbReference type="InterPro" id="IPR004821">
    <property type="entry name" value="Cyt_trans-like"/>
</dbReference>
<dbReference type="UniPathway" id="UPA00356">
    <property type="reaction ID" value="UER00437"/>
</dbReference>
<evidence type="ECO:0000313" key="15">
    <source>
        <dbReference type="Proteomes" id="UP000464378"/>
    </source>
</evidence>
<feature type="region of interest" description="Ribokinase" evidence="11">
    <location>
        <begin position="1"/>
        <end position="378"/>
    </location>
</feature>
<evidence type="ECO:0000256" key="10">
    <source>
        <dbReference type="ARBA" id="ARBA00047428"/>
    </source>
</evidence>
<feature type="region of interest" description="Cytidylyltransferase" evidence="11">
    <location>
        <begin position="405"/>
        <end position="535"/>
    </location>
</feature>
<proteinExistence type="inferred from homology"/>
<sequence>MRERSRSVRLSGVHVWIIRGSMVWIPESQRPAYPMGERRMTANLIDLVQDLGQPRVLVLGDCMLDRYIWGNAERISQEAPVILLHADHREERLGGASSVATMLRALGAKVHLAGVVGNDSDGRGVRQILTDLEIEHEGVVTAMERPTTVKERYMGRAQARHPQQMLRVDYETRTAINADTERELMQAITAQLSRVDVVLVSDYDKGVCTPAVMAQTIALAHHRGIRVIADPIRGRDYRKYHGCNAITPNRLEAGLATGRVIQTIDEAMAAAAQLRESLDLEAAIVTLDKDGMALVHRDGRRGLFPTRPRQVYDITGAGDMVMSVLGLALAAGADYEAAIQLANVAGGLEVEKIGVATVSREEILTDLMHVPFRSEQSPTIHKIRTLPQLVNEIEMRRRNGQTIAFTNGCFDVLHAGHVQYLHEARAQADVLVVGLNSDSSVRSLKGPERPVNSMDSRAMVLAGLQAVDYVTIFNDATPIELIRAVRPDVLVKGADYTKEQVVGSELVESYGGRVHLAGLREGVSTTNLIQRIRAA</sequence>
<comment type="similarity">
    <text evidence="11">In the N-terminal section; belongs to the carbohydrate kinase PfkB family.</text>
</comment>
<dbReference type="Gene3D" id="3.40.50.620">
    <property type="entry name" value="HUPs"/>
    <property type="match status" value="1"/>
</dbReference>
<keyword evidence="15" id="KW-1185">Reference proteome</keyword>
<dbReference type="KEGG" id="tim:GMBLW1_18330"/>